<dbReference type="EMBL" id="CM035438">
    <property type="protein sequence ID" value="KAH7286198.1"/>
    <property type="molecule type" value="Genomic_DNA"/>
</dbReference>
<organism evidence="3 4">
    <name type="scientific">Ceratopteris richardii</name>
    <name type="common">Triangle waterfern</name>
    <dbReference type="NCBI Taxonomy" id="49495"/>
    <lineage>
        <taxon>Eukaryota</taxon>
        <taxon>Viridiplantae</taxon>
        <taxon>Streptophyta</taxon>
        <taxon>Embryophyta</taxon>
        <taxon>Tracheophyta</taxon>
        <taxon>Polypodiopsida</taxon>
        <taxon>Polypodiidae</taxon>
        <taxon>Polypodiales</taxon>
        <taxon>Pteridineae</taxon>
        <taxon>Pteridaceae</taxon>
        <taxon>Parkerioideae</taxon>
        <taxon>Ceratopteris</taxon>
    </lineage>
</organism>
<dbReference type="PANTHER" id="PTHR48104">
    <property type="entry name" value="METACASPASE-4"/>
    <property type="match status" value="1"/>
</dbReference>
<evidence type="ECO:0000259" key="2">
    <source>
        <dbReference type="Pfam" id="PF00656"/>
    </source>
</evidence>
<protein>
    <recommendedName>
        <fullName evidence="2">Peptidase C14 caspase domain-containing protein</fullName>
    </recommendedName>
</protein>
<dbReference type="PANTHER" id="PTHR48104:SF30">
    <property type="entry name" value="METACASPASE-1"/>
    <property type="match status" value="1"/>
</dbReference>
<reference evidence="3" key="1">
    <citation type="submission" date="2021-08" db="EMBL/GenBank/DDBJ databases">
        <title>WGS assembly of Ceratopteris richardii.</title>
        <authorList>
            <person name="Marchant D.B."/>
            <person name="Chen G."/>
            <person name="Jenkins J."/>
            <person name="Shu S."/>
            <person name="Leebens-Mack J."/>
            <person name="Grimwood J."/>
            <person name="Schmutz J."/>
            <person name="Soltis P."/>
            <person name="Soltis D."/>
            <person name="Chen Z.-H."/>
        </authorList>
    </citation>
    <scope>NUCLEOTIDE SEQUENCE</scope>
    <source>
        <strain evidence="3">Whitten #5841</strain>
        <tissue evidence="3">Leaf</tissue>
    </source>
</reference>
<sequence length="149" mass="16334">MHHDHGESEESGHHLGFVSALAHQFMKHKLDEFEDANDYLKPALEMPVSGHHEVYAGKVAESVVFKDRGVLLSGCQSDQTSADANPSGDKAEAYGAMSNALQMVLANNKGPITNYELVTEVWKVLKKQGFSQRPGLYCADHNARAHSIC</sequence>
<name>A0A8T2QRJ1_CERRI</name>
<dbReference type="InterPro" id="IPR011600">
    <property type="entry name" value="Pept_C14_caspase"/>
</dbReference>
<comment type="caution">
    <text evidence="3">The sequence shown here is derived from an EMBL/GenBank/DDBJ whole genome shotgun (WGS) entry which is preliminary data.</text>
</comment>
<dbReference type="GO" id="GO:0004197">
    <property type="term" value="F:cysteine-type endopeptidase activity"/>
    <property type="evidence" value="ECO:0007669"/>
    <property type="project" value="InterPro"/>
</dbReference>
<dbReference type="OrthoDB" id="3223806at2759"/>
<evidence type="ECO:0000313" key="4">
    <source>
        <dbReference type="Proteomes" id="UP000825935"/>
    </source>
</evidence>
<gene>
    <name evidence="3" type="ORF">KP509_33G062700</name>
</gene>
<dbReference type="Gene3D" id="3.40.50.12660">
    <property type="match status" value="1"/>
</dbReference>
<dbReference type="GO" id="GO:0005737">
    <property type="term" value="C:cytoplasm"/>
    <property type="evidence" value="ECO:0007669"/>
    <property type="project" value="TreeGrafter"/>
</dbReference>
<dbReference type="GO" id="GO:0006508">
    <property type="term" value="P:proteolysis"/>
    <property type="evidence" value="ECO:0007669"/>
    <property type="project" value="InterPro"/>
</dbReference>
<evidence type="ECO:0000256" key="1">
    <source>
        <dbReference type="ARBA" id="ARBA00009005"/>
    </source>
</evidence>
<keyword evidence="4" id="KW-1185">Reference proteome</keyword>
<proteinExistence type="inferred from homology"/>
<dbReference type="Pfam" id="PF00656">
    <property type="entry name" value="Peptidase_C14"/>
    <property type="match status" value="1"/>
</dbReference>
<evidence type="ECO:0000313" key="3">
    <source>
        <dbReference type="EMBL" id="KAH7286198.1"/>
    </source>
</evidence>
<dbReference type="AlphaFoldDB" id="A0A8T2QRJ1"/>
<feature type="domain" description="Peptidase C14 caspase" evidence="2">
    <location>
        <begin position="60"/>
        <end position="139"/>
    </location>
</feature>
<dbReference type="InterPro" id="IPR050452">
    <property type="entry name" value="Metacaspase"/>
</dbReference>
<accession>A0A8T2QRJ1</accession>
<dbReference type="Proteomes" id="UP000825935">
    <property type="component" value="Chromosome 33"/>
</dbReference>
<comment type="similarity">
    <text evidence="1">Belongs to the peptidase C14B family.</text>
</comment>